<dbReference type="InterPro" id="IPR006671">
    <property type="entry name" value="Cyclin_N"/>
</dbReference>
<dbReference type="Proteomes" id="UP000078046">
    <property type="component" value="Unassembled WGS sequence"/>
</dbReference>
<evidence type="ECO:0000256" key="1">
    <source>
        <dbReference type="RuleBase" id="RU000383"/>
    </source>
</evidence>
<dbReference type="EMBL" id="LWCA01000111">
    <property type="protein sequence ID" value="OAF70773.1"/>
    <property type="molecule type" value="Genomic_DNA"/>
</dbReference>
<dbReference type="OrthoDB" id="6272950at2759"/>
<accession>A0A177BAV9</accession>
<dbReference type="SUPFAM" id="SSF47954">
    <property type="entry name" value="Cyclin-like"/>
    <property type="match status" value="1"/>
</dbReference>
<dbReference type="Gene3D" id="1.10.472.10">
    <property type="entry name" value="Cyclin-like"/>
    <property type="match status" value="2"/>
</dbReference>
<feature type="domain" description="Cyclin-like" evidence="2">
    <location>
        <begin position="132"/>
        <end position="216"/>
    </location>
</feature>
<dbReference type="InterPro" id="IPR036915">
    <property type="entry name" value="Cyclin-like_sf"/>
</dbReference>
<protein>
    <recommendedName>
        <fullName evidence="2">Cyclin-like domain-containing protein</fullName>
    </recommendedName>
</protein>
<evidence type="ECO:0000313" key="4">
    <source>
        <dbReference type="Proteomes" id="UP000078046"/>
    </source>
</evidence>
<evidence type="ECO:0000259" key="2">
    <source>
        <dbReference type="SMART" id="SM00385"/>
    </source>
</evidence>
<dbReference type="AlphaFoldDB" id="A0A177BAV9"/>
<keyword evidence="1" id="KW-0195">Cyclin</keyword>
<dbReference type="PANTHER" id="PTHR10177">
    <property type="entry name" value="CYCLINS"/>
    <property type="match status" value="1"/>
</dbReference>
<dbReference type="Pfam" id="PF00134">
    <property type="entry name" value="Cyclin_N"/>
    <property type="match status" value="1"/>
</dbReference>
<keyword evidence="4" id="KW-1185">Reference proteome</keyword>
<evidence type="ECO:0000313" key="3">
    <source>
        <dbReference type="EMBL" id="OAF70773.1"/>
    </source>
</evidence>
<organism evidence="3 4">
    <name type="scientific">Intoshia linei</name>
    <dbReference type="NCBI Taxonomy" id="1819745"/>
    <lineage>
        <taxon>Eukaryota</taxon>
        <taxon>Metazoa</taxon>
        <taxon>Spiralia</taxon>
        <taxon>Lophotrochozoa</taxon>
        <taxon>Mesozoa</taxon>
        <taxon>Orthonectida</taxon>
        <taxon>Rhopaluridae</taxon>
        <taxon>Intoshia</taxon>
    </lineage>
</organism>
<dbReference type="InterPro" id="IPR013763">
    <property type="entry name" value="Cyclin-like_dom"/>
</dbReference>
<reference evidence="3 4" key="1">
    <citation type="submission" date="2016-04" db="EMBL/GenBank/DDBJ databases">
        <title>The genome of Intoshia linei affirms orthonectids as highly simplified spiralians.</title>
        <authorList>
            <person name="Mikhailov K.V."/>
            <person name="Slusarev G.S."/>
            <person name="Nikitin M.A."/>
            <person name="Logacheva M.D."/>
            <person name="Penin A."/>
            <person name="Aleoshin V."/>
            <person name="Panchin Y.V."/>
        </authorList>
    </citation>
    <scope>NUCLEOTIDE SEQUENCE [LARGE SCALE GENOMIC DNA]</scope>
    <source>
        <strain evidence="3">Intl2013</strain>
        <tissue evidence="3">Whole animal</tissue>
    </source>
</reference>
<gene>
    <name evidence="3" type="ORF">A3Q56_01495</name>
</gene>
<dbReference type="InterPro" id="IPR039361">
    <property type="entry name" value="Cyclin"/>
</dbReference>
<comment type="similarity">
    <text evidence="1">Belongs to the cyclin family.</text>
</comment>
<comment type="caution">
    <text evidence="3">The sequence shown here is derived from an EMBL/GenBank/DDBJ whole genome shotgun (WGS) entry which is preliminary data.</text>
</comment>
<name>A0A177BAV9_9BILA</name>
<proteinExistence type="inferred from homology"/>
<dbReference type="SMART" id="SM00385">
    <property type="entry name" value="CYCLIN"/>
    <property type="match status" value="1"/>
</dbReference>
<sequence>MVSSYKILNDAQKIRKTPYNIPNKSKYIKKRNRRNALKDLNKSLRNKRNKCNATQILKDVKKKCDKTIIKNDNFMDRKCDISLSLSCDNLFRDFYTSAIIQNEIKRGVQSYWNIVEINQPHISTAMKRSLCEWLYNIGYAFEVCNNTILMALRLIEKFLHRQVCPVTQFQLLGVTCLLISIKFQERYVPELEDILPMCDASYNEVDILNFEVFILNVLDTIYLPTCSFFDEVIMEIINGQKIDEILKLTLFISQFNEICLNQLETGVILPYEKSIANNLLAYIIFIKYTRKLILPQCKNYIVVCIIKSMKLLKEDFSKVCIIINFEKIYYYIKNCCQNLSNNASLSEKILRNHLDITPEYVFVDFQILIKVFSILRIV</sequence>